<keyword evidence="9" id="KW-0472">Membrane</keyword>
<keyword evidence="6" id="KW-0812">Transmembrane</keyword>
<dbReference type="Pfam" id="PF03544">
    <property type="entry name" value="TonB_C"/>
    <property type="match status" value="1"/>
</dbReference>
<dbReference type="InterPro" id="IPR006260">
    <property type="entry name" value="TonB/TolA_C"/>
</dbReference>
<evidence type="ECO:0000259" key="10">
    <source>
        <dbReference type="PROSITE" id="PS52015"/>
    </source>
</evidence>
<keyword evidence="5" id="KW-0997">Cell inner membrane</keyword>
<keyword evidence="8" id="KW-1133">Transmembrane helix</keyword>
<keyword evidence="7" id="KW-0653">Protein transport</keyword>
<keyword evidence="12" id="KW-1185">Reference proteome</keyword>
<dbReference type="NCBIfam" id="TIGR01352">
    <property type="entry name" value="tonB_Cterm"/>
    <property type="match status" value="1"/>
</dbReference>
<comment type="similarity">
    <text evidence="2">Belongs to the TonB family.</text>
</comment>
<evidence type="ECO:0000256" key="2">
    <source>
        <dbReference type="ARBA" id="ARBA00006555"/>
    </source>
</evidence>
<dbReference type="PANTHER" id="PTHR33446:SF2">
    <property type="entry name" value="PROTEIN TONB"/>
    <property type="match status" value="1"/>
</dbReference>
<dbReference type="AlphaFoldDB" id="A0A1B9Y0N4"/>
<evidence type="ECO:0000256" key="7">
    <source>
        <dbReference type="ARBA" id="ARBA00022927"/>
    </source>
</evidence>
<dbReference type="SUPFAM" id="SSF74653">
    <property type="entry name" value="TolA/TonB C-terminal domain"/>
    <property type="match status" value="1"/>
</dbReference>
<comment type="subcellular location">
    <subcellularLocation>
        <location evidence="1">Cell inner membrane</location>
        <topology evidence="1">Single-pass membrane protein</topology>
        <orientation evidence="1">Periplasmic side</orientation>
    </subcellularLocation>
</comment>
<dbReference type="InterPro" id="IPR051045">
    <property type="entry name" value="TonB-dependent_transducer"/>
</dbReference>
<sequence length="207" mass="23365">MQQMYSQEICESKDKVLIDVNTISKCEVETGRAYKNTAVVSRRRYLKKRVYLNEAISLSSSLKTNNISTFKTDSKLDTQLLSVLKNASNKSISFDSVEKIPLFISCSDNELDETACFNKEMQNHIVNSFRYPEKALQKGIQGDLKVSFIINEKGTVTSVKVTGTSESVLLKNEAKRIVLLLPKFLPGEEKGIKVKVLYSFPMSFTLE</sequence>
<evidence type="ECO:0000256" key="4">
    <source>
        <dbReference type="ARBA" id="ARBA00022475"/>
    </source>
</evidence>
<dbReference type="PROSITE" id="PS52015">
    <property type="entry name" value="TONB_CTD"/>
    <property type="match status" value="1"/>
</dbReference>
<comment type="caution">
    <text evidence="11">The sequence shown here is derived from an EMBL/GenBank/DDBJ whole genome shotgun (WGS) entry which is preliminary data.</text>
</comment>
<dbReference type="GO" id="GO:0031992">
    <property type="term" value="F:energy transducer activity"/>
    <property type="evidence" value="ECO:0007669"/>
    <property type="project" value="TreeGrafter"/>
</dbReference>
<accession>A0A1B9Y0N4</accession>
<dbReference type="STRING" id="447689.BA195_01035"/>
<organism evidence="11 12">
    <name type="scientific">Tenacibaculum soleae</name>
    <dbReference type="NCBI Taxonomy" id="447689"/>
    <lineage>
        <taxon>Bacteria</taxon>
        <taxon>Pseudomonadati</taxon>
        <taxon>Bacteroidota</taxon>
        <taxon>Flavobacteriia</taxon>
        <taxon>Flavobacteriales</taxon>
        <taxon>Flavobacteriaceae</taxon>
        <taxon>Tenacibaculum</taxon>
    </lineage>
</organism>
<evidence type="ECO:0000313" key="12">
    <source>
        <dbReference type="Proteomes" id="UP000093186"/>
    </source>
</evidence>
<protein>
    <recommendedName>
        <fullName evidence="10">TonB C-terminal domain-containing protein</fullName>
    </recommendedName>
</protein>
<keyword evidence="4" id="KW-1003">Cell membrane</keyword>
<reference evidence="11 12" key="1">
    <citation type="submission" date="2016-06" db="EMBL/GenBank/DDBJ databases">
        <title>Draft Genome Sequence of Tenacibaculum soleae UCD-KL19.</title>
        <authorList>
            <person name="Eisen J.A."/>
            <person name="Coil D.A."/>
            <person name="Lujan K.M."/>
        </authorList>
    </citation>
    <scope>NUCLEOTIDE SEQUENCE [LARGE SCALE GENOMIC DNA]</scope>
    <source>
        <strain evidence="11 12">UCD-KL19</strain>
    </source>
</reference>
<evidence type="ECO:0000256" key="8">
    <source>
        <dbReference type="ARBA" id="ARBA00022989"/>
    </source>
</evidence>
<dbReference type="GO" id="GO:0098797">
    <property type="term" value="C:plasma membrane protein complex"/>
    <property type="evidence" value="ECO:0007669"/>
    <property type="project" value="TreeGrafter"/>
</dbReference>
<evidence type="ECO:0000256" key="9">
    <source>
        <dbReference type="ARBA" id="ARBA00023136"/>
    </source>
</evidence>
<dbReference type="GO" id="GO:0055085">
    <property type="term" value="P:transmembrane transport"/>
    <property type="evidence" value="ECO:0007669"/>
    <property type="project" value="InterPro"/>
</dbReference>
<proteinExistence type="inferred from homology"/>
<evidence type="ECO:0000313" key="11">
    <source>
        <dbReference type="EMBL" id="OCK43319.1"/>
    </source>
</evidence>
<keyword evidence="3" id="KW-0813">Transport</keyword>
<dbReference type="EMBL" id="MAKX01000001">
    <property type="protein sequence ID" value="OCK43319.1"/>
    <property type="molecule type" value="Genomic_DNA"/>
</dbReference>
<dbReference type="Proteomes" id="UP000093186">
    <property type="component" value="Unassembled WGS sequence"/>
</dbReference>
<dbReference type="GO" id="GO:0015031">
    <property type="term" value="P:protein transport"/>
    <property type="evidence" value="ECO:0007669"/>
    <property type="project" value="UniProtKB-KW"/>
</dbReference>
<evidence type="ECO:0000256" key="5">
    <source>
        <dbReference type="ARBA" id="ARBA00022519"/>
    </source>
</evidence>
<feature type="domain" description="TonB C-terminal" evidence="10">
    <location>
        <begin position="116"/>
        <end position="207"/>
    </location>
</feature>
<dbReference type="PANTHER" id="PTHR33446">
    <property type="entry name" value="PROTEIN TONB-RELATED"/>
    <property type="match status" value="1"/>
</dbReference>
<evidence type="ECO:0000256" key="1">
    <source>
        <dbReference type="ARBA" id="ARBA00004383"/>
    </source>
</evidence>
<evidence type="ECO:0000256" key="6">
    <source>
        <dbReference type="ARBA" id="ARBA00022692"/>
    </source>
</evidence>
<dbReference type="Gene3D" id="3.30.1150.10">
    <property type="match status" value="1"/>
</dbReference>
<evidence type="ECO:0000256" key="3">
    <source>
        <dbReference type="ARBA" id="ARBA00022448"/>
    </source>
</evidence>
<gene>
    <name evidence="11" type="ORF">BA195_01035</name>
</gene>
<dbReference type="InterPro" id="IPR037682">
    <property type="entry name" value="TonB_C"/>
</dbReference>
<name>A0A1B9Y0N4_9FLAO</name>